<dbReference type="InterPro" id="IPR049948">
    <property type="entry name" value="Cu_Am_ox_TPQ-bd"/>
</dbReference>
<name>A0AAN6GWG7_9BASI</name>
<evidence type="ECO:0000259" key="17">
    <source>
        <dbReference type="Pfam" id="PF02728"/>
    </source>
</evidence>
<feature type="active site" description="Schiff-base intermediate with substrate; via topaquinone" evidence="12">
    <location>
        <position position="458"/>
    </location>
</feature>
<evidence type="ECO:0000256" key="2">
    <source>
        <dbReference type="ARBA" id="ARBA00001936"/>
    </source>
</evidence>
<comment type="similarity">
    <text evidence="4 14">Belongs to the copper/topaquinone oxidase family.</text>
</comment>
<dbReference type="GO" id="GO:0048038">
    <property type="term" value="F:quinone binding"/>
    <property type="evidence" value="ECO:0007669"/>
    <property type="project" value="InterPro"/>
</dbReference>
<evidence type="ECO:0000256" key="5">
    <source>
        <dbReference type="ARBA" id="ARBA00011738"/>
    </source>
</evidence>
<feature type="domain" description="Copper amine oxidase N3-terminal" evidence="17">
    <location>
        <begin position="127"/>
        <end position="220"/>
    </location>
</feature>
<evidence type="ECO:0000256" key="15">
    <source>
        <dbReference type="SAM" id="MobiDB-lite"/>
    </source>
</evidence>
<feature type="domain" description="Copper amine oxidase catalytic" evidence="16">
    <location>
        <begin position="288"/>
        <end position="709"/>
    </location>
</feature>
<dbReference type="GO" id="GO:0009308">
    <property type="term" value="P:amine metabolic process"/>
    <property type="evidence" value="ECO:0007669"/>
    <property type="project" value="UniProtKB-UniRule"/>
</dbReference>
<dbReference type="SUPFAM" id="SSF54416">
    <property type="entry name" value="Amine oxidase N-terminal region"/>
    <property type="match status" value="2"/>
</dbReference>
<dbReference type="GO" id="GO:0008131">
    <property type="term" value="F:primary methylamine oxidase activity"/>
    <property type="evidence" value="ECO:0007669"/>
    <property type="project" value="UniProtKB-EC"/>
</dbReference>
<evidence type="ECO:0000259" key="16">
    <source>
        <dbReference type="Pfam" id="PF01179"/>
    </source>
</evidence>
<dbReference type="PROSITE" id="PS01165">
    <property type="entry name" value="COPPER_AMINE_OXID_2"/>
    <property type="match status" value="1"/>
</dbReference>
<comment type="caution">
    <text evidence="18">The sequence shown here is derived from an EMBL/GenBank/DDBJ whole genome shotgun (WGS) entry which is preliminary data.</text>
</comment>
<dbReference type="Pfam" id="PF02728">
    <property type="entry name" value="Cu_amine_oxidN3"/>
    <property type="match status" value="1"/>
</dbReference>
<dbReference type="InterPro" id="IPR016182">
    <property type="entry name" value="Cu_amine_oxidase_N-reg"/>
</dbReference>
<evidence type="ECO:0000256" key="4">
    <source>
        <dbReference type="ARBA" id="ARBA00007983"/>
    </source>
</evidence>
<evidence type="ECO:0000313" key="18">
    <source>
        <dbReference type="EMBL" id="KAK0557047.1"/>
    </source>
</evidence>
<accession>A0AAN6GWG7</accession>
<dbReference type="PROSITE" id="PS01164">
    <property type="entry name" value="COPPER_AMINE_OXID_1"/>
    <property type="match status" value="1"/>
</dbReference>
<comment type="catalytic activity">
    <reaction evidence="11">
        <text>a primary methyl amine + O2 + H2O = an aldehyde + H2O2 + NH4(+)</text>
        <dbReference type="Rhea" id="RHEA:16153"/>
        <dbReference type="ChEBI" id="CHEBI:15377"/>
        <dbReference type="ChEBI" id="CHEBI:15379"/>
        <dbReference type="ChEBI" id="CHEBI:16240"/>
        <dbReference type="ChEBI" id="CHEBI:17478"/>
        <dbReference type="ChEBI" id="CHEBI:28938"/>
        <dbReference type="ChEBI" id="CHEBI:228804"/>
        <dbReference type="EC" id="1.4.3.21"/>
    </reaction>
</comment>
<dbReference type="Gene3D" id="2.70.98.20">
    <property type="entry name" value="Copper amine oxidase, catalytic domain"/>
    <property type="match status" value="1"/>
</dbReference>
<evidence type="ECO:0000256" key="8">
    <source>
        <dbReference type="ARBA" id="ARBA00023002"/>
    </source>
</evidence>
<dbReference type="InterPro" id="IPR049947">
    <property type="entry name" value="Cu_Am_Ox_Cu-bd"/>
</dbReference>
<evidence type="ECO:0000256" key="3">
    <source>
        <dbReference type="ARBA" id="ARBA00001947"/>
    </source>
</evidence>
<evidence type="ECO:0000256" key="1">
    <source>
        <dbReference type="ARBA" id="ARBA00001935"/>
    </source>
</evidence>
<dbReference type="EMBL" id="JAPDMZ010000008">
    <property type="protein sequence ID" value="KAK0557047.1"/>
    <property type="molecule type" value="Genomic_DNA"/>
</dbReference>
<keyword evidence="8 14" id="KW-0560">Oxidoreductase</keyword>
<dbReference type="InterPro" id="IPR036460">
    <property type="entry name" value="Cu_amine_oxidase_C_sf"/>
</dbReference>
<dbReference type="InterPro" id="IPR000269">
    <property type="entry name" value="Cu_amine_oxidase"/>
</dbReference>
<dbReference type="PANTHER" id="PTHR10638:SF86">
    <property type="entry name" value="COPPER AMINE OXIDASE 1-RELATED"/>
    <property type="match status" value="1"/>
</dbReference>
<dbReference type="Pfam" id="PF01179">
    <property type="entry name" value="Cu_amine_oxid"/>
    <property type="match status" value="1"/>
</dbReference>
<keyword evidence="6 14" id="KW-0479">Metal-binding</keyword>
<feature type="compositionally biased region" description="Polar residues" evidence="15">
    <location>
        <begin position="1"/>
        <end position="17"/>
    </location>
</feature>
<keyword evidence="7 12" id="KW-0801">TPQ</keyword>
<dbReference type="Gene3D" id="3.10.450.40">
    <property type="match status" value="2"/>
</dbReference>
<dbReference type="GO" id="GO:0005507">
    <property type="term" value="F:copper ion binding"/>
    <property type="evidence" value="ECO:0007669"/>
    <property type="project" value="InterPro"/>
</dbReference>
<protein>
    <recommendedName>
        <fullName evidence="14">Amine oxidase</fullName>
        <ecNumber evidence="14">1.4.3.-</ecNumber>
    </recommendedName>
</protein>
<evidence type="ECO:0000256" key="9">
    <source>
        <dbReference type="ARBA" id="ARBA00023008"/>
    </source>
</evidence>
<evidence type="ECO:0000256" key="10">
    <source>
        <dbReference type="ARBA" id="ARBA00023211"/>
    </source>
</evidence>
<dbReference type="Proteomes" id="UP001176517">
    <property type="component" value="Unassembled WGS sequence"/>
</dbReference>
<comment type="PTM">
    <text evidence="13 14">Topaquinone (TPQ) is generated by copper-dependent autoxidation of a specific tyrosyl residue.</text>
</comment>
<dbReference type="SUPFAM" id="SSF49998">
    <property type="entry name" value="Amine oxidase catalytic domain"/>
    <property type="match status" value="1"/>
</dbReference>
<organism evidence="18 19">
    <name type="scientific">Tilletia horrida</name>
    <dbReference type="NCBI Taxonomy" id="155126"/>
    <lineage>
        <taxon>Eukaryota</taxon>
        <taxon>Fungi</taxon>
        <taxon>Dikarya</taxon>
        <taxon>Basidiomycota</taxon>
        <taxon>Ustilaginomycotina</taxon>
        <taxon>Exobasidiomycetes</taxon>
        <taxon>Tilletiales</taxon>
        <taxon>Tilletiaceae</taxon>
        <taxon>Tilletia</taxon>
    </lineage>
</organism>
<feature type="modified residue" description="2',4',5'-topaquinone" evidence="13">
    <location>
        <position position="458"/>
    </location>
</feature>
<keyword evidence="9 14" id="KW-0186">Copper</keyword>
<comment type="cofactor">
    <cofactor evidence="14">
        <name>Cu cation</name>
        <dbReference type="ChEBI" id="CHEBI:23378"/>
    </cofactor>
    <text evidence="14">Contains 1 topaquinone per subunit.</text>
</comment>
<dbReference type="PANTHER" id="PTHR10638">
    <property type="entry name" value="COPPER AMINE OXIDASE"/>
    <property type="match status" value="1"/>
</dbReference>
<keyword evidence="10" id="KW-0464">Manganese</keyword>
<evidence type="ECO:0000256" key="14">
    <source>
        <dbReference type="RuleBase" id="RU000672"/>
    </source>
</evidence>
<evidence type="ECO:0000256" key="6">
    <source>
        <dbReference type="ARBA" id="ARBA00022723"/>
    </source>
</evidence>
<dbReference type="InterPro" id="IPR015802">
    <property type="entry name" value="Cu_amine_oxidase_N3"/>
</dbReference>
<sequence length="746" mass="82212">MSPTKVTEATLPASTQHPLDPPTAQEVEAATSALRKWQSANGINNPKFVIVMLHEPPKADLLAALNWSGTVSKSNVSSFDEIERVFEVHFIDVLNGNAYEAYVDMSSASASAATVREVKKLPEGVQPALTPEELCSAEQMIRDDPRVVKLLQQINVNPKHVYADGWSIGWDTRFGRSRRIQQCLLFVREHKDANLYASPLDFFPIVDNNTGELLAIDFPDHRTKAGGALTSGTTAPPTQISFEAPPGRERIAPPTQKHEYLPEFATTLPHSKTPDAPIELRKDLKPLSVVQPEGVSFKRTGNVLEWQRWKLHVGFHPREGIVLSTISYQDPDAPGASYAAPKERPLFYRLSLSEMVVPYGDPASPHYRKFAFDVGEYGLGFLANSLALGCDCLGSIEYMDGIFTRHDGTAEVVKNAICIHEEDTQITWKHTDFRVGGRGHAVRGRKLVISMACTVANYEYLIYWNLHTDGNIELEIKLTGILNLYLLDKEEPTGGFGTEVAPQIVAHYHQHLFSLRVDPMIDGQENSIVEQEIQALPEPTGSAENWAGNGFIAKTRVLQTTGEGVRDANPLAERSWTFVNENSKHYASGKPAGFKIMAAGATPPLYAKHDSLTARRAPFSKHTLWTIPYDDARRYPAGKYVPQTLDAPEDSIEKWVGEGKESIVNRDIVSYLTIGTTHIPRPEDFPVMPAETVRVMLKPVNFFSRNPCLDLPSTKDQKSVNANASVAATATATNGHANGNGAACCA</sequence>
<evidence type="ECO:0000256" key="7">
    <source>
        <dbReference type="ARBA" id="ARBA00022772"/>
    </source>
</evidence>
<comment type="cofactor">
    <cofactor evidence="2">
        <name>Mn(2+)</name>
        <dbReference type="ChEBI" id="CHEBI:29035"/>
    </cofactor>
</comment>
<comment type="cofactor">
    <cofactor evidence="1">
        <name>Cu cation</name>
        <dbReference type="ChEBI" id="CHEBI:23378"/>
    </cofactor>
</comment>
<evidence type="ECO:0000256" key="11">
    <source>
        <dbReference type="ARBA" id="ARBA00048032"/>
    </source>
</evidence>
<dbReference type="AlphaFoldDB" id="A0AAN6GWG7"/>
<reference evidence="18" key="1">
    <citation type="journal article" date="2023" name="PhytoFront">
        <title>Draft Genome Resources of Seven Strains of Tilletia horrida, Causal Agent of Kernel Smut of Rice.</title>
        <authorList>
            <person name="Khanal S."/>
            <person name="Antony Babu S."/>
            <person name="Zhou X.G."/>
        </authorList>
    </citation>
    <scope>NUCLEOTIDE SEQUENCE</scope>
    <source>
        <strain evidence="18">TX6</strain>
    </source>
</reference>
<dbReference type="InterPro" id="IPR015798">
    <property type="entry name" value="Cu_amine_oxidase_C"/>
</dbReference>
<dbReference type="EC" id="1.4.3.-" evidence="14"/>
<dbReference type="FunFam" id="2.70.98.20:FF:000006">
    <property type="entry name" value="Amine oxidase"/>
    <property type="match status" value="1"/>
</dbReference>
<comment type="cofactor">
    <cofactor evidence="3">
        <name>Zn(2+)</name>
        <dbReference type="ChEBI" id="CHEBI:29105"/>
    </cofactor>
</comment>
<comment type="subunit">
    <text evidence="5">Homodimer.</text>
</comment>
<proteinExistence type="inferred from homology"/>
<gene>
    <name evidence="18" type="primary">AMO1</name>
    <name evidence="18" type="ORF">OC846_000693</name>
</gene>
<feature type="region of interest" description="Disordered" evidence="15">
    <location>
        <begin position="1"/>
        <end position="22"/>
    </location>
</feature>
<evidence type="ECO:0000256" key="13">
    <source>
        <dbReference type="PIRSR" id="PIRSR600269-51"/>
    </source>
</evidence>
<feature type="active site" description="Proton acceptor" evidence="12">
    <location>
        <position position="373"/>
    </location>
</feature>
<keyword evidence="19" id="KW-1185">Reference proteome</keyword>
<evidence type="ECO:0000256" key="12">
    <source>
        <dbReference type="PIRSR" id="PIRSR600269-50"/>
    </source>
</evidence>
<evidence type="ECO:0000313" key="19">
    <source>
        <dbReference type="Proteomes" id="UP001176517"/>
    </source>
</evidence>